<dbReference type="Pfam" id="PF13458">
    <property type="entry name" value="Peripla_BP_6"/>
    <property type="match status" value="1"/>
</dbReference>
<organism evidence="9 10">
    <name type="scientific">Halomonas urumqiensis</name>
    <dbReference type="NCBI Taxonomy" id="1684789"/>
    <lineage>
        <taxon>Bacteria</taxon>
        <taxon>Pseudomonadati</taxon>
        <taxon>Pseudomonadota</taxon>
        <taxon>Gammaproteobacteria</taxon>
        <taxon>Oceanospirillales</taxon>
        <taxon>Halomonadaceae</taxon>
        <taxon>Halomonas</taxon>
    </lineage>
</organism>
<evidence type="ECO:0000256" key="7">
    <source>
        <dbReference type="SAM" id="SignalP"/>
    </source>
</evidence>
<dbReference type="InterPro" id="IPR028082">
    <property type="entry name" value="Peripla_BP_I"/>
</dbReference>
<dbReference type="Pfam" id="PF00034">
    <property type="entry name" value="Cytochrom_C"/>
    <property type="match status" value="1"/>
</dbReference>
<keyword evidence="4 7" id="KW-0732">Signal</keyword>
<dbReference type="Gene3D" id="3.40.50.2300">
    <property type="match status" value="2"/>
</dbReference>
<dbReference type="PANTHER" id="PTHR47235:SF1">
    <property type="entry name" value="BLR6548 PROTEIN"/>
    <property type="match status" value="1"/>
</dbReference>
<gene>
    <name evidence="9" type="ORF">C1H70_03435</name>
</gene>
<dbReference type="AlphaFoldDB" id="A0A2N7UP92"/>
<dbReference type="SUPFAM" id="SSF53822">
    <property type="entry name" value="Periplasmic binding protein-like I"/>
    <property type="match status" value="1"/>
</dbReference>
<dbReference type="InterPro" id="IPR028081">
    <property type="entry name" value="Leu-bd"/>
</dbReference>
<name>A0A2N7UP92_9GAMM</name>
<accession>A0A2N7UP92</accession>
<evidence type="ECO:0000313" key="9">
    <source>
        <dbReference type="EMBL" id="PMR82249.1"/>
    </source>
</evidence>
<dbReference type="GO" id="GO:0046872">
    <property type="term" value="F:metal ion binding"/>
    <property type="evidence" value="ECO:0007669"/>
    <property type="project" value="UniProtKB-KW"/>
</dbReference>
<dbReference type="InterPro" id="IPR009056">
    <property type="entry name" value="Cyt_c-like_dom"/>
</dbReference>
<feature type="signal peptide" evidence="7">
    <location>
        <begin position="1"/>
        <end position="30"/>
    </location>
</feature>
<dbReference type="OrthoDB" id="9777352at2"/>
<dbReference type="Proteomes" id="UP000235547">
    <property type="component" value="Unassembled WGS sequence"/>
</dbReference>
<evidence type="ECO:0000313" key="10">
    <source>
        <dbReference type="Proteomes" id="UP000235547"/>
    </source>
</evidence>
<feature type="domain" description="Cytochrome c" evidence="8">
    <location>
        <begin position="57"/>
        <end position="172"/>
    </location>
</feature>
<comment type="caution">
    <text evidence="9">The sequence shown here is derived from an EMBL/GenBank/DDBJ whole genome shotgun (WGS) entry which is preliminary data.</text>
</comment>
<protein>
    <recommendedName>
        <fullName evidence="8">Cytochrome c domain-containing protein</fullName>
    </recommendedName>
</protein>
<evidence type="ECO:0000256" key="2">
    <source>
        <dbReference type="ARBA" id="ARBA00022617"/>
    </source>
</evidence>
<feature type="chain" id="PRO_5014769853" description="Cytochrome c domain-containing protein" evidence="7">
    <location>
        <begin position="31"/>
        <end position="543"/>
    </location>
</feature>
<dbReference type="GO" id="GO:0009055">
    <property type="term" value="F:electron transfer activity"/>
    <property type="evidence" value="ECO:0007669"/>
    <property type="project" value="InterPro"/>
</dbReference>
<dbReference type="SUPFAM" id="SSF46626">
    <property type="entry name" value="Cytochrome c"/>
    <property type="match status" value="1"/>
</dbReference>
<keyword evidence="10" id="KW-1185">Reference proteome</keyword>
<proteinExistence type="inferred from homology"/>
<dbReference type="InterPro" id="IPR036909">
    <property type="entry name" value="Cyt_c-like_dom_sf"/>
</dbReference>
<dbReference type="GO" id="GO:0020037">
    <property type="term" value="F:heme binding"/>
    <property type="evidence" value="ECO:0007669"/>
    <property type="project" value="InterPro"/>
</dbReference>
<evidence type="ECO:0000256" key="5">
    <source>
        <dbReference type="ARBA" id="ARBA00023004"/>
    </source>
</evidence>
<evidence type="ECO:0000256" key="6">
    <source>
        <dbReference type="PROSITE-ProRule" id="PRU00433"/>
    </source>
</evidence>
<evidence type="ECO:0000256" key="4">
    <source>
        <dbReference type="ARBA" id="ARBA00022729"/>
    </source>
</evidence>
<evidence type="ECO:0000259" key="8">
    <source>
        <dbReference type="PROSITE" id="PS51007"/>
    </source>
</evidence>
<evidence type="ECO:0000256" key="3">
    <source>
        <dbReference type="ARBA" id="ARBA00022723"/>
    </source>
</evidence>
<dbReference type="PANTHER" id="PTHR47235">
    <property type="entry name" value="BLR6548 PROTEIN"/>
    <property type="match status" value="1"/>
</dbReference>
<keyword evidence="5 6" id="KW-0408">Iron</keyword>
<keyword evidence="3 6" id="KW-0479">Metal-binding</keyword>
<evidence type="ECO:0000256" key="1">
    <source>
        <dbReference type="ARBA" id="ARBA00010062"/>
    </source>
</evidence>
<dbReference type="RefSeq" id="WP_102586921.1">
    <property type="nucleotide sequence ID" value="NZ_BNAE01000001.1"/>
</dbReference>
<dbReference type="PROSITE" id="PS51007">
    <property type="entry name" value="CYTC"/>
    <property type="match status" value="1"/>
</dbReference>
<keyword evidence="2 6" id="KW-0349">Heme</keyword>
<sequence length="543" mass="58155">MNRLATLCAIACNRACNLAYAMAWVAGASAAGIVSANDMYANDADAIERGHSLYTTGQSARGNEVSALVGERDIELPGHTLPCASCHGEDGLGRAESGVHPSELNWRHLSRPSGHFHLATGRHHPPFTAESLWVTLTRGHDPAGNRLDTTMPRYRLSREDVDDLIAYLKVIEQRLDPGIEEHRLHLATVVPSAGPLAPLSHEVARLLQHMVADINARGGLYGRRLALQVADGGASADETLAVARELASSGTVFALVAVVAPGAETALAELSAETGTPIIGPLSQVSPDSATLTGPSFFLFASASQQARALLSHRISRRGGSDTPAPLVVVSDDEALVTAIERSREAEPWSAILHVETPGDDQDVRRMARFLDQTETPGSVLYLGRPETLPALAAELDTLPRPPGWLVPGHLTSRELFLLPEGLRQRIWIALPSAPIHGRTPRDEAFMRLVGQAELTPLHRQAQQAAHAAMGVTLEALRIAGRAVSRERLTEAIETLYRFETVGTPPLSYRGGRRVGASGAYIVQPLGEAGGYPSRSDWVDVGE</sequence>
<dbReference type="Gene3D" id="1.10.760.10">
    <property type="entry name" value="Cytochrome c-like domain"/>
    <property type="match status" value="1"/>
</dbReference>
<comment type="similarity">
    <text evidence="1">Belongs to the leucine-binding protein family.</text>
</comment>
<dbReference type="EMBL" id="PNRG01000005">
    <property type="protein sequence ID" value="PMR82249.1"/>
    <property type="molecule type" value="Genomic_DNA"/>
</dbReference>
<reference evidence="9 10" key="1">
    <citation type="submission" date="2018-01" db="EMBL/GenBank/DDBJ databases">
        <title>Halomonas endophytica sp. nov., isolated from storage liquid in the stems of Populus euphratica.</title>
        <authorList>
            <person name="Chen C."/>
        </authorList>
    </citation>
    <scope>NUCLEOTIDE SEQUENCE [LARGE SCALE GENOMIC DNA]</scope>
    <source>
        <strain evidence="9 10">BZ-SZ-XJ27</strain>
    </source>
</reference>